<evidence type="ECO:0000313" key="3">
    <source>
        <dbReference type="Proteomes" id="UP000092993"/>
    </source>
</evidence>
<feature type="compositionally biased region" description="Polar residues" evidence="1">
    <location>
        <begin position="1"/>
        <end position="16"/>
    </location>
</feature>
<evidence type="ECO:0000256" key="1">
    <source>
        <dbReference type="SAM" id="MobiDB-lite"/>
    </source>
</evidence>
<name>A0A1C7M125_GRIFR</name>
<dbReference type="AlphaFoldDB" id="A0A1C7M125"/>
<accession>A0A1C7M125</accession>
<gene>
    <name evidence="2" type="ORF">A0H81_09721</name>
</gene>
<proteinExistence type="predicted"/>
<evidence type="ECO:0000313" key="2">
    <source>
        <dbReference type="EMBL" id="OBZ70147.1"/>
    </source>
</evidence>
<keyword evidence="3" id="KW-1185">Reference proteome</keyword>
<comment type="caution">
    <text evidence="2">The sequence shown here is derived from an EMBL/GenBank/DDBJ whole genome shotgun (WGS) entry which is preliminary data.</text>
</comment>
<protein>
    <submittedName>
        <fullName evidence="2">Uncharacterized protein</fullName>
    </submittedName>
</protein>
<reference evidence="2 3" key="1">
    <citation type="submission" date="2016-03" db="EMBL/GenBank/DDBJ databases">
        <title>Whole genome sequencing of Grifola frondosa 9006-11.</title>
        <authorList>
            <person name="Min B."/>
            <person name="Park H."/>
            <person name="Kim J.-G."/>
            <person name="Cho H."/>
            <person name="Oh Y.-L."/>
            <person name="Kong W.-S."/>
            <person name="Choi I.-G."/>
        </authorList>
    </citation>
    <scope>NUCLEOTIDE SEQUENCE [LARGE SCALE GENOMIC DNA]</scope>
    <source>
        <strain evidence="2 3">9006-11</strain>
    </source>
</reference>
<feature type="region of interest" description="Disordered" evidence="1">
    <location>
        <begin position="1"/>
        <end position="53"/>
    </location>
</feature>
<sequence>MVQTKNNCNMNTLSSHLTHRRPKPPTSPFHQGNRGWSDSGGGGERRRSEELDATDDMGDVLVLVLACLSQIRSPSCSRRTRLWARVLDIVPRMAIVVIFVVGPCPKEWLVVRIHRVAGSVGGEL</sequence>
<organism evidence="2 3">
    <name type="scientific">Grifola frondosa</name>
    <name type="common">Maitake</name>
    <name type="synonym">Polyporus frondosus</name>
    <dbReference type="NCBI Taxonomy" id="5627"/>
    <lineage>
        <taxon>Eukaryota</taxon>
        <taxon>Fungi</taxon>
        <taxon>Dikarya</taxon>
        <taxon>Basidiomycota</taxon>
        <taxon>Agaricomycotina</taxon>
        <taxon>Agaricomycetes</taxon>
        <taxon>Polyporales</taxon>
        <taxon>Grifolaceae</taxon>
        <taxon>Grifola</taxon>
    </lineage>
</organism>
<dbReference type="EMBL" id="LUGG01000014">
    <property type="protein sequence ID" value="OBZ70147.1"/>
    <property type="molecule type" value="Genomic_DNA"/>
</dbReference>
<dbReference type="Proteomes" id="UP000092993">
    <property type="component" value="Unassembled WGS sequence"/>
</dbReference>